<evidence type="ECO:0000259" key="2">
    <source>
        <dbReference type="PROSITE" id="PS50883"/>
    </source>
</evidence>
<dbReference type="EMBL" id="CP035033">
    <property type="protein sequence ID" value="QAB15893.1"/>
    <property type="molecule type" value="Genomic_DNA"/>
</dbReference>
<dbReference type="NCBIfam" id="TIGR00254">
    <property type="entry name" value="GGDEF"/>
    <property type="match status" value="1"/>
</dbReference>
<dbReference type="InterPro" id="IPR001633">
    <property type="entry name" value="EAL_dom"/>
</dbReference>
<dbReference type="PANTHER" id="PTHR44757">
    <property type="entry name" value="DIGUANYLATE CYCLASE DGCP"/>
    <property type="match status" value="1"/>
</dbReference>
<gene>
    <name evidence="4" type="ORF">EPV75_09505</name>
</gene>
<dbReference type="CDD" id="cd01949">
    <property type="entry name" value="GGDEF"/>
    <property type="match status" value="1"/>
</dbReference>
<protein>
    <submittedName>
        <fullName evidence="4">EAL domain-containing protein</fullName>
    </submittedName>
</protein>
<feature type="domain" description="EAL" evidence="2">
    <location>
        <begin position="531"/>
        <end position="788"/>
    </location>
</feature>
<dbReference type="InterPro" id="IPR035919">
    <property type="entry name" value="EAL_sf"/>
</dbReference>
<keyword evidence="1" id="KW-0472">Membrane</keyword>
<organism evidence="4 5">
    <name type="scientific">Hydrogenovibrio thermophilus</name>
    <dbReference type="NCBI Taxonomy" id="265883"/>
    <lineage>
        <taxon>Bacteria</taxon>
        <taxon>Pseudomonadati</taxon>
        <taxon>Pseudomonadota</taxon>
        <taxon>Gammaproteobacteria</taxon>
        <taxon>Thiotrichales</taxon>
        <taxon>Piscirickettsiaceae</taxon>
        <taxon>Hydrogenovibrio</taxon>
    </lineage>
</organism>
<dbReference type="SUPFAM" id="SSF141868">
    <property type="entry name" value="EAL domain-like"/>
    <property type="match status" value="1"/>
</dbReference>
<dbReference type="InterPro" id="IPR000160">
    <property type="entry name" value="GGDEF_dom"/>
</dbReference>
<dbReference type="Gene3D" id="3.30.70.270">
    <property type="match status" value="1"/>
</dbReference>
<keyword evidence="5" id="KW-1185">Reference proteome</keyword>
<dbReference type="Pfam" id="PF00990">
    <property type="entry name" value="GGDEF"/>
    <property type="match status" value="1"/>
</dbReference>
<dbReference type="Pfam" id="PF00563">
    <property type="entry name" value="EAL"/>
    <property type="match status" value="1"/>
</dbReference>
<sequence length="788" mass="90354">MYKNSSNFIHFLVIGYSLVIILVAISSGIFFNYESKIANAFENHQENTAYQSNLDALFNAATQRSILMVRMINAKDPFEIDALHMDMFRYEQIVIQNLSTLRENAFAPSQIDIIEDAGEIMTRNRRFQETVYSLLMDDQKDAALKQLVDVTLPLQKQVISTLNRLEADYQAASQRSEANFAAILSDMRNMILWVAVPIIVSLLIIALLTIDQLKRYARNQEALRDHLEERVHQRTHELLLDRNLMQNLNEAIGIFNEEGHLQISNKKLTEMRLASDLGDTLSVWEMLEKAFHELNLPAIQEYLAIHKSWRGEAAVNHYRHQYMMIDINKLQDRSLPDSYYSIILTDISELKNIQNQLSYTANYDAVTHLPNRYSFNHQIQEMIEKHAEESFHLYYIDLNDFKWVNDHLGHTIGDEFLWHVGQAFKEAVPEGEFLARLGGDEFAVLLTSLHTPSELAELANQLFLQVKKINHIHHSNHEVSCSIGIASYPQHGTTPESLIKHADYAMYTAKKVQHTPYCLFSKDMRQQLSYLHEIEESLHRAVREKEFQVHYQPQYSLHSLKLVGAEALVRWPRSDRMVSPCEFIPLAEKFGLISAIGEFVFETAARQLQAWSHCKIELPRVAINTSSTQLLAGNFGDVVERILQENQLTANRIDIEVTESVMMKNIERNGNNENANCLSTLQEKGLEISIDDFGTGYSSLSYIKHLNVDRIKIDKSFIDDIEFNKEARSIVRAIIKMGHSLGMKVLAEGIETPNQLDILKALECDEGQGYLFSKPLDAAKFEMKCLSA</sequence>
<dbReference type="InterPro" id="IPR052155">
    <property type="entry name" value="Biofilm_reg_signaling"/>
</dbReference>
<reference evidence="4 5" key="1">
    <citation type="journal article" date="2018" name="Environ. Microbiol.">
        <title>Genomes of ubiquitous marine and hypersaline Hydrogenovibrio, Thiomicrorhabdus and Thiomicrospira spp. encode a diversity of mechanisms to sustain chemolithoautotrophy in heterogeneous environments.</title>
        <authorList>
            <person name="Scott K.M."/>
            <person name="Williams J."/>
            <person name="Porter C.M.B."/>
            <person name="Russel S."/>
            <person name="Harmer T.L."/>
            <person name="Paul J.H."/>
            <person name="Antonen K.M."/>
            <person name="Bridges M.K."/>
            <person name="Camper G.J."/>
            <person name="Campla C.K."/>
            <person name="Casella L.G."/>
            <person name="Chase E."/>
            <person name="Conrad J.W."/>
            <person name="Cruz M.C."/>
            <person name="Dunlap D.S."/>
            <person name="Duran L."/>
            <person name="Fahsbender E.M."/>
            <person name="Goldsmith D.B."/>
            <person name="Keeley R.F."/>
            <person name="Kondoff M.R."/>
            <person name="Kussy B.I."/>
            <person name="Lane M.K."/>
            <person name="Lawler S."/>
            <person name="Leigh B.A."/>
            <person name="Lewis C."/>
            <person name="Lostal L.M."/>
            <person name="Marking D."/>
            <person name="Mancera P.A."/>
            <person name="McClenthan E.C."/>
            <person name="McIntyre E.A."/>
            <person name="Mine J.A."/>
            <person name="Modi S."/>
            <person name="Moore B.D."/>
            <person name="Morgan W.A."/>
            <person name="Nelson K.M."/>
            <person name="Nguyen K.N."/>
            <person name="Ogburn N."/>
            <person name="Parrino D.G."/>
            <person name="Pedapudi A.D."/>
            <person name="Pelham R.P."/>
            <person name="Preece A.M."/>
            <person name="Rampersad E.A."/>
            <person name="Richardson J.C."/>
            <person name="Rodgers C.M."/>
            <person name="Schaffer B.L."/>
            <person name="Sheridan N.E."/>
            <person name="Solone M.R."/>
            <person name="Staley Z.R."/>
            <person name="Tabuchi M."/>
            <person name="Waide R.J."/>
            <person name="Wanjugi P.W."/>
            <person name="Young S."/>
            <person name="Clum A."/>
            <person name="Daum C."/>
            <person name="Huntemann M."/>
            <person name="Ivanova N."/>
            <person name="Kyrpides N."/>
            <person name="Mikhailova N."/>
            <person name="Palaniappan K."/>
            <person name="Pillay M."/>
            <person name="Reddy T.B.K."/>
            <person name="Shapiro N."/>
            <person name="Stamatis D."/>
            <person name="Varghese N."/>
            <person name="Woyke T."/>
            <person name="Boden R."/>
            <person name="Freyermuth S.K."/>
            <person name="Kerfeld C.A."/>
        </authorList>
    </citation>
    <scope>NUCLEOTIDE SEQUENCE [LARGE SCALE GENOMIC DNA]</scope>
    <source>
        <strain evidence="4 5">JR-2</strain>
    </source>
</reference>
<dbReference type="PROSITE" id="PS50883">
    <property type="entry name" value="EAL"/>
    <property type="match status" value="1"/>
</dbReference>
<accession>A0A410H4P1</accession>
<dbReference type="SUPFAM" id="SSF55073">
    <property type="entry name" value="Nucleotide cyclase"/>
    <property type="match status" value="1"/>
</dbReference>
<evidence type="ECO:0000313" key="5">
    <source>
        <dbReference type="Proteomes" id="UP000285478"/>
    </source>
</evidence>
<dbReference type="PROSITE" id="PS50887">
    <property type="entry name" value="GGDEF"/>
    <property type="match status" value="1"/>
</dbReference>
<feature type="transmembrane region" description="Helical" evidence="1">
    <location>
        <begin position="190"/>
        <end position="210"/>
    </location>
</feature>
<dbReference type="PANTHER" id="PTHR44757:SF2">
    <property type="entry name" value="BIOFILM ARCHITECTURE MAINTENANCE PROTEIN MBAA"/>
    <property type="match status" value="1"/>
</dbReference>
<dbReference type="AlphaFoldDB" id="A0A410H4P1"/>
<dbReference type="RefSeq" id="WP_128385227.1">
    <property type="nucleotide sequence ID" value="NZ_CP035033.1"/>
</dbReference>
<dbReference type="Proteomes" id="UP000285478">
    <property type="component" value="Chromosome"/>
</dbReference>
<evidence type="ECO:0000313" key="4">
    <source>
        <dbReference type="EMBL" id="QAB15893.1"/>
    </source>
</evidence>
<keyword evidence="1" id="KW-1133">Transmembrane helix</keyword>
<name>A0A410H4P1_9GAMM</name>
<dbReference type="InterPro" id="IPR043128">
    <property type="entry name" value="Rev_trsase/Diguanyl_cyclase"/>
</dbReference>
<dbReference type="KEGG" id="htr:EPV75_09505"/>
<dbReference type="InterPro" id="IPR029787">
    <property type="entry name" value="Nucleotide_cyclase"/>
</dbReference>
<keyword evidence="1" id="KW-0812">Transmembrane</keyword>
<evidence type="ECO:0000259" key="3">
    <source>
        <dbReference type="PROSITE" id="PS50887"/>
    </source>
</evidence>
<feature type="transmembrane region" description="Helical" evidence="1">
    <location>
        <begin position="12"/>
        <end position="33"/>
    </location>
</feature>
<dbReference type="CDD" id="cd01948">
    <property type="entry name" value="EAL"/>
    <property type="match status" value="1"/>
</dbReference>
<evidence type="ECO:0000256" key="1">
    <source>
        <dbReference type="SAM" id="Phobius"/>
    </source>
</evidence>
<dbReference type="Gene3D" id="3.20.20.450">
    <property type="entry name" value="EAL domain"/>
    <property type="match status" value="1"/>
</dbReference>
<feature type="domain" description="GGDEF" evidence="3">
    <location>
        <begin position="389"/>
        <end position="522"/>
    </location>
</feature>
<dbReference type="SMART" id="SM00267">
    <property type="entry name" value="GGDEF"/>
    <property type="match status" value="1"/>
</dbReference>
<dbReference type="SMART" id="SM00052">
    <property type="entry name" value="EAL"/>
    <property type="match status" value="1"/>
</dbReference>
<proteinExistence type="predicted"/>